<reference evidence="1 2" key="1">
    <citation type="submission" date="2019-06" db="EMBL/GenBank/DDBJ databases">
        <title>Sequencing the genomes of 1000 actinobacteria strains.</title>
        <authorList>
            <person name="Klenk H.-P."/>
        </authorList>
    </citation>
    <scope>NUCLEOTIDE SEQUENCE [LARGE SCALE GENOMIC DNA]</scope>
    <source>
        <strain evidence="1 2">DSM 43866</strain>
    </source>
</reference>
<name>A0A561WJ55_ACTTI</name>
<accession>A0A561WJ55</accession>
<dbReference type="AlphaFoldDB" id="A0A561WJ55"/>
<comment type="caution">
    <text evidence="1">The sequence shown here is derived from an EMBL/GenBank/DDBJ whole genome shotgun (WGS) entry which is preliminary data.</text>
</comment>
<organism evidence="1 2">
    <name type="scientific">Actinoplanes teichomyceticus</name>
    <dbReference type="NCBI Taxonomy" id="1867"/>
    <lineage>
        <taxon>Bacteria</taxon>
        <taxon>Bacillati</taxon>
        <taxon>Actinomycetota</taxon>
        <taxon>Actinomycetes</taxon>
        <taxon>Micromonosporales</taxon>
        <taxon>Micromonosporaceae</taxon>
        <taxon>Actinoplanes</taxon>
    </lineage>
</organism>
<proteinExistence type="predicted"/>
<evidence type="ECO:0000313" key="1">
    <source>
        <dbReference type="EMBL" id="TWG23863.1"/>
    </source>
</evidence>
<sequence length="99" mass="11504">MAEYMDDDPVWDSDPDHMGPVVLGELGVTAGLIERLRAWNTHFNGIALTGFEFRSQAEEERWRRDGLRLAYELQNEVPDIEISYAHDHDPRPLRARRGR</sequence>
<dbReference type="EMBL" id="VIWY01000002">
    <property type="protein sequence ID" value="TWG23863.1"/>
    <property type="molecule type" value="Genomic_DNA"/>
</dbReference>
<protein>
    <submittedName>
        <fullName evidence="1">Uncharacterized protein</fullName>
    </submittedName>
</protein>
<gene>
    <name evidence="1" type="ORF">FHX34_102414</name>
</gene>
<dbReference type="Proteomes" id="UP000320239">
    <property type="component" value="Unassembled WGS sequence"/>
</dbReference>
<keyword evidence="2" id="KW-1185">Reference proteome</keyword>
<evidence type="ECO:0000313" key="2">
    <source>
        <dbReference type="Proteomes" id="UP000320239"/>
    </source>
</evidence>